<evidence type="ECO:0000256" key="1">
    <source>
        <dbReference type="ARBA" id="ARBA00009437"/>
    </source>
</evidence>
<dbReference type="EMBL" id="JACIIU010000013">
    <property type="protein sequence ID" value="MBB6261902.1"/>
    <property type="molecule type" value="Genomic_DNA"/>
</dbReference>
<dbReference type="SUPFAM" id="SSF53850">
    <property type="entry name" value="Periplasmic binding protein-like II"/>
    <property type="match status" value="1"/>
</dbReference>
<keyword evidence="2" id="KW-0805">Transcription regulation</keyword>
<dbReference type="InterPro" id="IPR000847">
    <property type="entry name" value="LysR_HTH_N"/>
</dbReference>
<evidence type="ECO:0000313" key="6">
    <source>
        <dbReference type="EMBL" id="MBB6261902.1"/>
    </source>
</evidence>
<keyword evidence="7" id="KW-1185">Reference proteome</keyword>
<dbReference type="PANTHER" id="PTHR30126">
    <property type="entry name" value="HTH-TYPE TRANSCRIPTIONAL REGULATOR"/>
    <property type="match status" value="1"/>
</dbReference>
<keyword evidence="3 6" id="KW-0238">DNA-binding</keyword>
<dbReference type="GO" id="GO:0000976">
    <property type="term" value="F:transcription cis-regulatory region binding"/>
    <property type="evidence" value="ECO:0007669"/>
    <property type="project" value="TreeGrafter"/>
</dbReference>
<evidence type="ECO:0000256" key="4">
    <source>
        <dbReference type="ARBA" id="ARBA00023163"/>
    </source>
</evidence>
<dbReference type="Proteomes" id="UP000555393">
    <property type="component" value="Unassembled WGS sequence"/>
</dbReference>
<dbReference type="InterPro" id="IPR005119">
    <property type="entry name" value="LysR_subst-bd"/>
</dbReference>
<accession>A0A841LZF4</accession>
<dbReference type="PRINTS" id="PR00039">
    <property type="entry name" value="HTHLYSR"/>
</dbReference>
<dbReference type="AlphaFoldDB" id="A0A841LZF4"/>
<keyword evidence="4" id="KW-0804">Transcription</keyword>
<protein>
    <submittedName>
        <fullName evidence="6">DNA-binding transcriptional LysR family regulator</fullName>
    </submittedName>
</protein>
<gene>
    <name evidence="6" type="ORF">FHS77_002469</name>
</gene>
<dbReference type="InterPro" id="IPR036390">
    <property type="entry name" value="WH_DNA-bd_sf"/>
</dbReference>
<organism evidence="6 7">
    <name type="scientific">Paenochrobactrum gallinarii</name>
    <dbReference type="NCBI Taxonomy" id="643673"/>
    <lineage>
        <taxon>Bacteria</taxon>
        <taxon>Pseudomonadati</taxon>
        <taxon>Pseudomonadota</taxon>
        <taxon>Alphaproteobacteria</taxon>
        <taxon>Hyphomicrobiales</taxon>
        <taxon>Brucellaceae</taxon>
        <taxon>Paenochrobactrum</taxon>
    </lineage>
</organism>
<feature type="domain" description="HTH lysR-type" evidence="5">
    <location>
        <begin position="1"/>
        <end position="58"/>
    </location>
</feature>
<dbReference type="InterPro" id="IPR036388">
    <property type="entry name" value="WH-like_DNA-bd_sf"/>
</dbReference>
<dbReference type="Pfam" id="PF03466">
    <property type="entry name" value="LysR_substrate"/>
    <property type="match status" value="1"/>
</dbReference>
<evidence type="ECO:0000256" key="3">
    <source>
        <dbReference type="ARBA" id="ARBA00023125"/>
    </source>
</evidence>
<sequence>MELKWLKDFISLAQYSSFSRAAQERNITQSALSRRIRQLENWVGMPLIDRSSNPIKLTAAGASFLPSAHDAIDLLYNSRKWLYEQYNPVWEVLSFATLNSLSLSFFPLWMADMEAVGDEFRVRFTDPHASFLGNMSTLVHGQCDFFLTYALDDVKQMEDLKKFPFLSVGMERVIAVSAPNRDGTPMHSLTKSYQPTHFLSYRSNAFFSLALQHLIEKRQYNLHSVYENGMSSALKAMAISGHGVAWVPQSLVNDELNRGLLVRAGTTEDDLLVEIRIYRTHNFRNQQAEKFWRRASYLAALKAEKSLSAG</sequence>
<dbReference type="SUPFAM" id="SSF46785">
    <property type="entry name" value="Winged helix' DNA-binding domain"/>
    <property type="match status" value="1"/>
</dbReference>
<comment type="similarity">
    <text evidence="1">Belongs to the LysR transcriptional regulatory family.</text>
</comment>
<dbReference type="GO" id="GO:0003700">
    <property type="term" value="F:DNA-binding transcription factor activity"/>
    <property type="evidence" value="ECO:0007669"/>
    <property type="project" value="InterPro"/>
</dbReference>
<reference evidence="6 7" key="1">
    <citation type="submission" date="2020-08" db="EMBL/GenBank/DDBJ databases">
        <title>Genomic Encyclopedia of Type Strains, Phase IV (KMG-IV): sequencing the most valuable type-strain genomes for metagenomic binning, comparative biology and taxonomic classification.</title>
        <authorList>
            <person name="Goeker M."/>
        </authorList>
    </citation>
    <scope>NUCLEOTIDE SEQUENCE [LARGE SCALE GENOMIC DNA]</scope>
    <source>
        <strain evidence="6 7">DSM 22336</strain>
    </source>
</reference>
<proteinExistence type="inferred from homology"/>
<evidence type="ECO:0000313" key="7">
    <source>
        <dbReference type="Proteomes" id="UP000555393"/>
    </source>
</evidence>
<comment type="caution">
    <text evidence="6">The sequence shown here is derived from an EMBL/GenBank/DDBJ whole genome shotgun (WGS) entry which is preliminary data.</text>
</comment>
<dbReference type="PANTHER" id="PTHR30126:SF2">
    <property type="entry name" value="HTH-TYPE TRANSCRIPTIONAL REGULATOR YJIE"/>
    <property type="match status" value="1"/>
</dbReference>
<dbReference type="Gene3D" id="3.40.190.10">
    <property type="entry name" value="Periplasmic binding protein-like II"/>
    <property type="match status" value="1"/>
</dbReference>
<dbReference type="Gene3D" id="1.10.10.10">
    <property type="entry name" value="Winged helix-like DNA-binding domain superfamily/Winged helix DNA-binding domain"/>
    <property type="match status" value="1"/>
</dbReference>
<evidence type="ECO:0000256" key="2">
    <source>
        <dbReference type="ARBA" id="ARBA00023015"/>
    </source>
</evidence>
<name>A0A841LZF4_9HYPH</name>
<dbReference type="PROSITE" id="PS50931">
    <property type="entry name" value="HTH_LYSR"/>
    <property type="match status" value="1"/>
</dbReference>
<dbReference type="RefSeq" id="WP_184223695.1">
    <property type="nucleotide sequence ID" value="NZ_JACIIU010000013.1"/>
</dbReference>
<dbReference type="Pfam" id="PF00126">
    <property type="entry name" value="HTH_1"/>
    <property type="match status" value="1"/>
</dbReference>
<evidence type="ECO:0000259" key="5">
    <source>
        <dbReference type="PROSITE" id="PS50931"/>
    </source>
</evidence>